<reference evidence="1 2" key="2">
    <citation type="journal article" date="2022" name="Mol. Ecol. Resour.">
        <title>The genomes of chicory, endive, great burdock and yacon provide insights into Asteraceae paleo-polyploidization history and plant inulin production.</title>
        <authorList>
            <person name="Fan W."/>
            <person name="Wang S."/>
            <person name="Wang H."/>
            <person name="Wang A."/>
            <person name="Jiang F."/>
            <person name="Liu H."/>
            <person name="Zhao H."/>
            <person name="Xu D."/>
            <person name="Zhang Y."/>
        </authorList>
    </citation>
    <scope>NUCLEOTIDE SEQUENCE [LARGE SCALE GENOMIC DNA]</scope>
    <source>
        <strain evidence="2">cv. Niubang</strain>
    </source>
</reference>
<dbReference type="EMBL" id="CM042050">
    <property type="protein sequence ID" value="KAI3733926.1"/>
    <property type="molecule type" value="Genomic_DNA"/>
</dbReference>
<accession>A0ACB9CI27</accession>
<dbReference type="Proteomes" id="UP001055879">
    <property type="component" value="Linkage Group LG04"/>
</dbReference>
<evidence type="ECO:0000313" key="2">
    <source>
        <dbReference type="Proteomes" id="UP001055879"/>
    </source>
</evidence>
<comment type="caution">
    <text evidence="1">The sequence shown here is derived from an EMBL/GenBank/DDBJ whole genome shotgun (WGS) entry which is preliminary data.</text>
</comment>
<protein>
    <submittedName>
        <fullName evidence="1">Uncharacterized protein</fullName>
    </submittedName>
</protein>
<keyword evidence="2" id="KW-1185">Reference proteome</keyword>
<organism evidence="1 2">
    <name type="scientific">Arctium lappa</name>
    <name type="common">Greater burdock</name>
    <name type="synonym">Lappa major</name>
    <dbReference type="NCBI Taxonomy" id="4217"/>
    <lineage>
        <taxon>Eukaryota</taxon>
        <taxon>Viridiplantae</taxon>
        <taxon>Streptophyta</taxon>
        <taxon>Embryophyta</taxon>
        <taxon>Tracheophyta</taxon>
        <taxon>Spermatophyta</taxon>
        <taxon>Magnoliopsida</taxon>
        <taxon>eudicotyledons</taxon>
        <taxon>Gunneridae</taxon>
        <taxon>Pentapetalae</taxon>
        <taxon>asterids</taxon>
        <taxon>campanulids</taxon>
        <taxon>Asterales</taxon>
        <taxon>Asteraceae</taxon>
        <taxon>Carduoideae</taxon>
        <taxon>Cardueae</taxon>
        <taxon>Arctiinae</taxon>
        <taxon>Arctium</taxon>
    </lineage>
</organism>
<gene>
    <name evidence="1" type="ORF">L6452_13385</name>
</gene>
<sequence>MLLPAFLLSIFLILCNSHFIVHVTSLNDEGYTLLTFKQSITQDPEGSLNNWNYSDDNPCSWNGIACKEQKVVSVSIPKKKILGFISPVLGSLSELRHLNLRNNKFMGGLPLELFRAEKIQSLVLYGNSLSGLVPNEVSRLNYLQTLDLSSNFFNGSIPISLIQCKRLRSLDLSNNNFTGSIPQGFGTNLGFLEKLDLSFNQFSGSIPNDFGNLSNLQGTVDLSHNLFNGSIPPSLGNLPEKVYIDLTYNNLSGPIPQNGALVNRGPTAFIGNGGLCGPPLKNLCFPDDASSPSSFPYLPNTNPSETHEKGRKGLSKSGVIAIIVSDIIGICLIGLILSYCYSRICLCGKRKRGYEKGGKGRNECLCFRKDDSETLSEHVEQYDLVALDTQLGFDLDELLKASAFVLGKSGIGIVYKVVLEDGITLAVRRLGEGGSQRFKEFQTEVEAIGKLRHPNIVTLRAYYWSVDEKLLIYDFIPNGNLGTAIHGKPGMPSFVPLSWPARLKIMRGTAKGLVYLHEFSPKKYVHGDLKPSNILLDLNMEAQISDFGLGRLANIAGGGTPVLQSHRVVSEVATTTTTATSASNTHASYYQAPEAFKVVKPSQKWDVYSFGVVLLEMITGKTPVVQVGPDEMDLVHWIQVCIEEKKPLSDVVDPGLGEDVDKEEEIIAVLKIAMGCTQSNPERRPSMRHVADLLDRLNQD</sequence>
<evidence type="ECO:0000313" key="1">
    <source>
        <dbReference type="EMBL" id="KAI3733926.1"/>
    </source>
</evidence>
<proteinExistence type="predicted"/>
<name>A0ACB9CI27_ARCLA</name>
<reference evidence="2" key="1">
    <citation type="journal article" date="2022" name="Mol. Ecol. Resour.">
        <title>The genomes of chicory, endive, great burdock and yacon provide insights into Asteraceae palaeo-polyploidization history and plant inulin production.</title>
        <authorList>
            <person name="Fan W."/>
            <person name="Wang S."/>
            <person name="Wang H."/>
            <person name="Wang A."/>
            <person name="Jiang F."/>
            <person name="Liu H."/>
            <person name="Zhao H."/>
            <person name="Xu D."/>
            <person name="Zhang Y."/>
        </authorList>
    </citation>
    <scope>NUCLEOTIDE SEQUENCE [LARGE SCALE GENOMIC DNA]</scope>
    <source>
        <strain evidence="2">cv. Niubang</strain>
    </source>
</reference>